<protein>
    <submittedName>
        <fullName evidence="1">Uncharacterized protein</fullName>
    </submittedName>
</protein>
<dbReference type="PATRIC" id="fig|662479.7.peg.2569"/>
<sequence>MTRLRGTYFARLSNGVATPPPYATVFAVVRDAPAWVEGIADRNLPHLAPPEELTETRNRVESAAEDDGVDDPELVAWNSVNFEAQYRDHLSRGGAREVLRTLVETVERRPVWLVSWRSRADLDHRSVLLEELRQRAELGPCEPGQHRWTRGVVPTTVVCGRCGYGSTSLTTGQLAQDIDIPARISGGVTQ</sequence>
<proteinExistence type="predicted"/>
<gene>
    <name evidence="1" type="ORF">C440_12689</name>
</gene>
<evidence type="ECO:0000313" key="1">
    <source>
        <dbReference type="EMBL" id="ELZ92977.1"/>
    </source>
</evidence>
<comment type="caution">
    <text evidence="1">The sequence shown here is derived from an EMBL/GenBank/DDBJ whole genome shotgun (WGS) entry which is preliminary data.</text>
</comment>
<reference evidence="1 2" key="1">
    <citation type="journal article" date="2014" name="PLoS Genet.">
        <title>Phylogenetically driven sequencing of extremely halophilic archaea reveals strategies for static and dynamic osmo-response.</title>
        <authorList>
            <person name="Becker E.A."/>
            <person name="Seitzer P.M."/>
            <person name="Tritt A."/>
            <person name="Larsen D."/>
            <person name="Krusor M."/>
            <person name="Yao A.I."/>
            <person name="Wu D."/>
            <person name="Madern D."/>
            <person name="Eisen J.A."/>
            <person name="Darling A.E."/>
            <person name="Facciotti M.T."/>
        </authorList>
    </citation>
    <scope>NUCLEOTIDE SEQUENCE [LARGE SCALE GENOMIC DNA]</scope>
    <source>
        <strain evidence="1 2">ATCC BAA-1512</strain>
    </source>
</reference>
<accession>M0IAC9</accession>
<evidence type="ECO:0000313" key="2">
    <source>
        <dbReference type="Proteomes" id="UP000011550"/>
    </source>
</evidence>
<name>M0IAC9_9EURY</name>
<dbReference type="AlphaFoldDB" id="M0IAC9"/>
<keyword evidence="2" id="KW-1185">Reference proteome</keyword>
<dbReference type="OrthoDB" id="200377at2157"/>
<dbReference type="Proteomes" id="UP000011550">
    <property type="component" value="Unassembled WGS sequence"/>
</dbReference>
<organism evidence="1 2">
    <name type="scientific">Haloferax mucosum ATCC BAA-1512</name>
    <dbReference type="NCBI Taxonomy" id="662479"/>
    <lineage>
        <taxon>Archaea</taxon>
        <taxon>Methanobacteriati</taxon>
        <taxon>Methanobacteriota</taxon>
        <taxon>Stenosarchaea group</taxon>
        <taxon>Halobacteria</taxon>
        <taxon>Halobacteriales</taxon>
        <taxon>Haloferacaceae</taxon>
        <taxon>Haloferax</taxon>
    </lineage>
</organism>
<dbReference type="EMBL" id="AOLN01000017">
    <property type="protein sequence ID" value="ELZ92977.1"/>
    <property type="molecule type" value="Genomic_DNA"/>
</dbReference>
<dbReference type="STRING" id="662479.C440_12689"/>
<dbReference type="RefSeq" id="WP_008320864.1">
    <property type="nucleotide sequence ID" value="NZ_AOLN01000017.1"/>
</dbReference>